<evidence type="ECO:0000313" key="2">
    <source>
        <dbReference type="Proteomes" id="UP000466586"/>
    </source>
</evidence>
<proteinExistence type="predicted"/>
<comment type="caution">
    <text evidence="1">The sequence shown here is derived from an EMBL/GenBank/DDBJ whole genome shotgun (WGS) entry which is preliminary data.</text>
</comment>
<dbReference type="EMBL" id="WVHT01000002">
    <property type="protein sequence ID" value="MXV50504.1"/>
    <property type="molecule type" value="Genomic_DNA"/>
</dbReference>
<evidence type="ECO:0000313" key="1">
    <source>
        <dbReference type="EMBL" id="MXV50504.1"/>
    </source>
</evidence>
<reference evidence="1 2" key="1">
    <citation type="submission" date="2019-11" db="EMBL/GenBank/DDBJ databases">
        <title>Pedobacter sp. HMF7647 Genome sequencing and assembly.</title>
        <authorList>
            <person name="Kang H."/>
            <person name="Kim H."/>
            <person name="Joh K."/>
        </authorList>
    </citation>
    <scope>NUCLEOTIDE SEQUENCE [LARGE SCALE GENOMIC DNA]</scope>
    <source>
        <strain evidence="1 2">HMF7647</strain>
    </source>
</reference>
<gene>
    <name evidence="1" type="ORF">GS399_05920</name>
</gene>
<keyword evidence="2" id="KW-1185">Reference proteome</keyword>
<dbReference type="AlphaFoldDB" id="A0A7K1Y7F6"/>
<sequence>MINLKKHLLFLIILLIGQTSLAQQKIKGSIRDLLTDKPIPDVTVINQKNFELTKSDSVGNFSITAKNGDLLVLKSFVYQTDTLLITSQKPITIYLVSKQNMLKEVTVKGVKTNLGDMIDREFHGQTITNQIDKKYYPASGNKQDIGGVVVHVGYGENKAAAKRRKIEREFSLYSEIDSVFSEKNVGNYVPLREADLRDFIDLYKPSIKTYTQSGFNLAVYLNDSYKEFMALPPDKRKLPPLKSVGNR</sequence>
<dbReference type="Proteomes" id="UP000466586">
    <property type="component" value="Unassembled WGS sequence"/>
</dbReference>
<evidence type="ECO:0008006" key="3">
    <source>
        <dbReference type="Google" id="ProtNLM"/>
    </source>
</evidence>
<dbReference type="Pfam" id="PF13715">
    <property type="entry name" value="CarbopepD_reg_2"/>
    <property type="match status" value="1"/>
</dbReference>
<protein>
    <recommendedName>
        <fullName evidence="3">Carboxypeptidase-like regulatory domain-containing protein</fullName>
    </recommendedName>
</protein>
<dbReference type="SUPFAM" id="SSF49464">
    <property type="entry name" value="Carboxypeptidase regulatory domain-like"/>
    <property type="match status" value="1"/>
</dbReference>
<organism evidence="1 2">
    <name type="scientific">Hufsiella arboris</name>
    <dbReference type="NCBI Taxonomy" id="2695275"/>
    <lineage>
        <taxon>Bacteria</taxon>
        <taxon>Pseudomonadati</taxon>
        <taxon>Bacteroidota</taxon>
        <taxon>Sphingobacteriia</taxon>
        <taxon>Sphingobacteriales</taxon>
        <taxon>Sphingobacteriaceae</taxon>
        <taxon>Hufsiella</taxon>
    </lineage>
</organism>
<dbReference type="InterPro" id="IPR008969">
    <property type="entry name" value="CarboxyPept-like_regulatory"/>
</dbReference>
<name>A0A7K1Y7F6_9SPHI</name>
<accession>A0A7K1Y7F6</accession>